<evidence type="ECO:0000256" key="2">
    <source>
        <dbReference type="ARBA" id="ARBA00010617"/>
    </source>
</evidence>
<dbReference type="GO" id="GO:0006396">
    <property type="term" value="P:RNA processing"/>
    <property type="evidence" value="ECO:0007669"/>
    <property type="project" value="InterPro"/>
</dbReference>
<sequence length="568" mass="63317">MDNLQRPVLEPVCSSPAGSHPTNPSMLLLVYAGSTIYALYLSPLSRFPGPKLWAISRIPGQLSVLQGRNHLDILALHERYGPVVRISPNELAFNTPQAFRDIYGARPGGCFAKDRSHYLPPANGIDHLVCAVDNAVHTRQRRLLAHAFSERALRDQEGLTRGYVDTMIGKLRAHITKGHSPRVDINNWMNYTTFDITGDLMFGESFDCLKDSRLHPWIQLIFSSMKALAIAGVANQSPILGTIFHALIPKEVKRKAIQHFDLAAQKVDRRLETNMTRPDFISAILQNGLSEAKGQYLDGERIMTRAEIHSNAFILIVAGSETSATLLSGCIFYLCTNPLTMSRLVSEIRSIFAKEDEITFRNAASLPYLAAVIEESLRMHPPFVTSLARVVPPDGSIVDGHYVPGGTVAACHHYASYHSTSNFSFPHTFLPERWLGQDSRFNRDKRDVLQPFSLGPRNCLGKNLAYCEIRLILWDIARFHDRNACNTNLAMQGFARGLHTFIRLNPSALGLVPDKLMATTMEAIIGAVFLDSNQNMDIARNVIVELGLLESDCWQGTLAYLSCCYMPR</sequence>
<dbReference type="GO" id="GO:0005506">
    <property type="term" value="F:iron ion binding"/>
    <property type="evidence" value="ECO:0007669"/>
    <property type="project" value="InterPro"/>
</dbReference>
<dbReference type="CDD" id="cd00593">
    <property type="entry name" value="RIBOc"/>
    <property type="match status" value="1"/>
</dbReference>
<keyword evidence="3 8" id="KW-0349">Heme</keyword>
<feature type="region of interest" description="Disordered" evidence="10">
    <location>
        <begin position="1"/>
        <end position="20"/>
    </location>
</feature>
<dbReference type="GO" id="GO:0020037">
    <property type="term" value="F:heme binding"/>
    <property type="evidence" value="ECO:0007669"/>
    <property type="project" value="InterPro"/>
</dbReference>
<dbReference type="Pfam" id="PF00067">
    <property type="entry name" value="p450"/>
    <property type="match status" value="1"/>
</dbReference>
<dbReference type="GO" id="GO:0004525">
    <property type="term" value="F:ribonuclease III activity"/>
    <property type="evidence" value="ECO:0007669"/>
    <property type="project" value="InterPro"/>
</dbReference>
<keyword evidence="4 8" id="KW-0479">Metal-binding</keyword>
<evidence type="ECO:0000256" key="1">
    <source>
        <dbReference type="ARBA" id="ARBA00001971"/>
    </source>
</evidence>
<feature type="domain" description="RNase III" evidence="11">
    <location>
        <begin position="475"/>
        <end position="533"/>
    </location>
</feature>
<dbReference type="InterPro" id="IPR002401">
    <property type="entry name" value="Cyt_P450_E_grp-I"/>
</dbReference>
<dbReference type="InterPro" id="IPR050121">
    <property type="entry name" value="Cytochrome_P450_monoxygenase"/>
</dbReference>
<protein>
    <recommendedName>
        <fullName evidence="11">RNase III domain-containing protein</fullName>
    </recommendedName>
</protein>
<name>A0A1V6PAK0_PENDC</name>
<keyword evidence="5 9" id="KW-0560">Oxidoreductase</keyword>
<dbReference type="OMA" id="ACHHYAS"/>
<evidence type="ECO:0000259" key="11">
    <source>
        <dbReference type="PROSITE" id="PS50142"/>
    </source>
</evidence>
<dbReference type="PRINTS" id="PR00385">
    <property type="entry name" value="P450"/>
</dbReference>
<dbReference type="AlphaFoldDB" id="A0A1V6PAK0"/>
<gene>
    <name evidence="12" type="ORF">PENDEC_c013G07054</name>
</gene>
<evidence type="ECO:0000256" key="6">
    <source>
        <dbReference type="ARBA" id="ARBA00023004"/>
    </source>
</evidence>
<evidence type="ECO:0000256" key="4">
    <source>
        <dbReference type="ARBA" id="ARBA00022723"/>
    </source>
</evidence>
<evidence type="ECO:0000256" key="9">
    <source>
        <dbReference type="RuleBase" id="RU000461"/>
    </source>
</evidence>
<evidence type="ECO:0000256" key="7">
    <source>
        <dbReference type="ARBA" id="ARBA00023033"/>
    </source>
</evidence>
<accession>A0A1V6PAK0</accession>
<keyword evidence="7 9" id="KW-0503">Monooxygenase</keyword>
<dbReference type="GO" id="GO:0043386">
    <property type="term" value="P:mycotoxin biosynthetic process"/>
    <property type="evidence" value="ECO:0007669"/>
    <property type="project" value="UniProtKB-ARBA"/>
</dbReference>
<dbReference type="PANTHER" id="PTHR24305:SF210">
    <property type="entry name" value="CYTOCHROME P450 MONOOXYGENASE ASQL-RELATED"/>
    <property type="match status" value="1"/>
</dbReference>
<keyword evidence="13" id="KW-1185">Reference proteome</keyword>
<dbReference type="GO" id="GO:0016705">
    <property type="term" value="F:oxidoreductase activity, acting on paired donors, with incorporation or reduction of molecular oxygen"/>
    <property type="evidence" value="ECO:0007669"/>
    <property type="project" value="InterPro"/>
</dbReference>
<organism evidence="12 13">
    <name type="scientific">Penicillium decumbens</name>
    <dbReference type="NCBI Taxonomy" id="69771"/>
    <lineage>
        <taxon>Eukaryota</taxon>
        <taxon>Fungi</taxon>
        <taxon>Dikarya</taxon>
        <taxon>Ascomycota</taxon>
        <taxon>Pezizomycotina</taxon>
        <taxon>Eurotiomycetes</taxon>
        <taxon>Eurotiomycetidae</taxon>
        <taxon>Eurotiales</taxon>
        <taxon>Aspergillaceae</taxon>
        <taxon>Penicillium</taxon>
    </lineage>
</organism>
<evidence type="ECO:0000256" key="5">
    <source>
        <dbReference type="ARBA" id="ARBA00023002"/>
    </source>
</evidence>
<keyword evidence="6 8" id="KW-0408">Iron</keyword>
<dbReference type="SUPFAM" id="SSF48264">
    <property type="entry name" value="Cytochrome P450"/>
    <property type="match status" value="1"/>
</dbReference>
<dbReference type="STRING" id="69771.A0A1V6PAK0"/>
<evidence type="ECO:0000313" key="13">
    <source>
        <dbReference type="Proteomes" id="UP000191522"/>
    </source>
</evidence>
<dbReference type="CDD" id="cd11058">
    <property type="entry name" value="CYP60B-like"/>
    <property type="match status" value="1"/>
</dbReference>
<proteinExistence type="inferred from homology"/>
<dbReference type="InterPro" id="IPR036389">
    <property type="entry name" value="RNase_III_sf"/>
</dbReference>
<comment type="similarity">
    <text evidence="2 9">Belongs to the cytochrome P450 family.</text>
</comment>
<dbReference type="Proteomes" id="UP000191522">
    <property type="component" value="Unassembled WGS sequence"/>
</dbReference>
<dbReference type="InterPro" id="IPR000999">
    <property type="entry name" value="RNase_III_dom"/>
</dbReference>
<evidence type="ECO:0000256" key="3">
    <source>
        <dbReference type="ARBA" id="ARBA00022617"/>
    </source>
</evidence>
<feature type="binding site" description="axial binding residue" evidence="8">
    <location>
        <position position="459"/>
    </location>
    <ligand>
        <name>heme</name>
        <dbReference type="ChEBI" id="CHEBI:30413"/>
    </ligand>
    <ligandPart>
        <name>Fe</name>
        <dbReference type="ChEBI" id="CHEBI:18248"/>
    </ligandPart>
</feature>
<reference evidence="13" key="1">
    <citation type="journal article" date="2017" name="Nat. Microbiol.">
        <title>Global analysis of biosynthetic gene clusters reveals vast potential of secondary metabolite production in Penicillium species.</title>
        <authorList>
            <person name="Nielsen J.C."/>
            <person name="Grijseels S."/>
            <person name="Prigent S."/>
            <person name="Ji B."/>
            <person name="Dainat J."/>
            <person name="Nielsen K.F."/>
            <person name="Frisvad J.C."/>
            <person name="Workman M."/>
            <person name="Nielsen J."/>
        </authorList>
    </citation>
    <scope>NUCLEOTIDE SEQUENCE [LARGE SCALE GENOMIC DNA]</scope>
    <source>
        <strain evidence="13">IBT 11843</strain>
    </source>
</reference>
<dbReference type="OrthoDB" id="1470350at2759"/>
<dbReference type="PRINTS" id="PR00463">
    <property type="entry name" value="EP450I"/>
</dbReference>
<evidence type="ECO:0000256" key="10">
    <source>
        <dbReference type="SAM" id="MobiDB-lite"/>
    </source>
</evidence>
<dbReference type="EMBL" id="MDYL01000013">
    <property type="protein sequence ID" value="OQD73863.1"/>
    <property type="molecule type" value="Genomic_DNA"/>
</dbReference>
<dbReference type="GO" id="GO:0004497">
    <property type="term" value="F:monooxygenase activity"/>
    <property type="evidence" value="ECO:0007669"/>
    <property type="project" value="UniProtKB-KW"/>
</dbReference>
<dbReference type="InterPro" id="IPR036396">
    <property type="entry name" value="Cyt_P450_sf"/>
</dbReference>
<dbReference type="InterPro" id="IPR001128">
    <property type="entry name" value="Cyt_P450"/>
</dbReference>
<comment type="cofactor">
    <cofactor evidence="1 8">
        <name>heme</name>
        <dbReference type="ChEBI" id="CHEBI:30413"/>
    </cofactor>
</comment>
<evidence type="ECO:0000256" key="8">
    <source>
        <dbReference type="PIRSR" id="PIRSR602401-1"/>
    </source>
</evidence>
<comment type="caution">
    <text evidence="12">The sequence shown here is derived from an EMBL/GenBank/DDBJ whole genome shotgun (WGS) entry which is preliminary data.</text>
</comment>
<dbReference type="PROSITE" id="PS50142">
    <property type="entry name" value="RNASE_3_2"/>
    <property type="match status" value="1"/>
</dbReference>
<dbReference type="Gene3D" id="1.10.630.10">
    <property type="entry name" value="Cytochrome P450"/>
    <property type="match status" value="1"/>
</dbReference>
<evidence type="ECO:0000313" key="12">
    <source>
        <dbReference type="EMBL" id="OQD73863.1"/>
    </source>
</evidence>
<dbReference type="InterPro" id="IPR017972">
    <property type="entry name" value="Cyt_P450_CS"/>
</dbReference>
<dbReference type="PROSITE" id="PS00086">
    <property type="entry name" value="CYTOCHROME_P450"/>
    <property type="match status" value="1"/>
</dbReference>
<dbReference type="SUPFAM" id="SSF69065">
    <property type="entry name" value="RNase III domain-like"/>
    <property type="match status" value="1"/>
</dbReference>
<dbReference type="PANTHER" id="PTHR24305">
    <property type="entry name" value="CYTOCHROME P450"/>
    <property type="match status" value="1"/>
</dbReference>